<organism evidence="9 10">
    <name type="scientific">Lasiosphaeria hispida</name>
    <dbReference type="NCBI Taxonomy" id="260671"/>
    <lineage>
        <taxon>Eukaryota</taxon>
        <taxon>Fungi</taxon>
        <taxon>Dikarya</taxon>
        <taxon>Ascomycota</taxon>
        <taxon>Pezizomycotina</taxon>
        <taxon>Sordariomycetes</taxon>
        <taxon>Sordariomycetidae</taxon>
        <taxon>Sordariales</taxon>
        <taxon>Lasiosphaeriaceae</taxon>
        <taxon>Lasiosphaeria</taxon>
    </lineage>
</organism>
<evidence type="ECO:0000256" key="2">
    <source>
        <dbReference type="ARBA" id="ARBA00022676"/>
    </source>
</evidence>
<accession>A0AAJ0MD87</accession>
<reference evidence="9" key="2">
    <citation type="submission" date="2023-06" db="EMBL/GenBank/DDBJ databases">
        <authorList>
            <consortium name="Lawrence Berkeley National Laboratory"/>
            <person name="Haridas S."/>
            <person name="Hensen N."/>
            <person name="Bonometti L."/>
            <person name="Westerberg I."/>
            <person name="Brannstrom I.O."/>
            <person name="Guillou S."/>
            <person name="Cros-Aarteil S."/>
            <person name="Calhoun S."/>
            <person name="Kuo A."/>
            <person name="Mondo S."/>
            <person name="Pangilinan J."/>
            <person name="Riley R."/>
            <person name="Labutti K."/>
            <person name="Andreopoulos B."/>
            <person name="Lipzen A."/>
            <person name="Chen C."/>
            <person name="Yanf M."/>
            <person name="Daum C."/>
            <person name="Ng V."/>
            <person name="Clum A."/>
            <person name="Steindorff A."/>
            <person name="Ohm R."/>
            <person name="Martin F."/>
            <person name="Silar P."/>
            <person name="Natvig D."/>
            <person name="Lalanne C."/>
            <person name="Gautier V."/>
            <person name="Ament-Velasquez S.L."/>
            <person name="Kruys A."/>
            <person name="Hutchinson M.I."/>
            <person name="Powell A.J."/>
            <person name="Barry K."/>
            <person name="Miller A.N."/>
            <person name="Grigoriev I.V."/>
            <person name="Debuchy R."/>
            <person name="Gladieux P."/>
            <person name="Thoren M.H."/>
            <person name="Johannesson H."/>
        </authorList>
    </citation>
    <scope>NUCLEOTIDE SEQUENCE</scope>
    <source>
        <strain evidence="9">CBS 955.72</strain>
    </source>
</reference>
<evidence type="ECO:0000313" key="10">
    <source>
        <dbReference type="Proteomes" id="UP001275084"/>
    </source>
</evidence>
<dbReference type="GO" id="GO:0016757">
    <property type="term" value="F:glycosyltransferase activity"/>
    <property type="evidence" value="ECO:0007669"/>
    <property type="project" value="UniProtKB-KW"/>
</dbReference>
<dbReference type="InterPro" id="IPR052427">
    <property type="entry name" value="Glycosyltrans_GT2/GT47"/>
</dbReference>
<comment type="subcellular location">
    <subcellularLocation>
        <location evidence="1">Membrane</location>
    </subcellularLocation>
</comment>
<dbReference type="PANTHER" id="PTHR47844">
    <property type="entry name" value="SYNTHASE CPS1, PUTATIVE (AFU_ORTHOLOGUE AFUA_7G02500)-RELATED"/>
    <property type="match status" value="1"/>
</dbReference>
<comment type="caution">
    <text evidence="9">The sequence shown here is derived from an EMBL/GenBank/DDBJ whole genome shotgun (WGS) entry which is preliminary data.</text>
</comment>
<evidence type="ECO:0000256" key="6">
    <source>
        <dbReference type="ARBA" id="ARBA00023136"/>
    </source>
</evidence>
<evidence type="ECO:0000256" key="5">
    <source>
        <dbReference type="ARBA" id="ARBA00022989"/>
    </source>
</evidence>
<keyword evidence="2" id="KW-0328">Glycosyltransferase</keyword>
<feature type="transmembrane region" description="Helical" evidence="8">
    <location>
        <begin position="21"/>
        <end position="42"/>
    </location>
</feature>
<keyword evidence="6 8" id="KW-0472">Membrane</keyword>
<keyword evidence="4 8" id="KW-0812">Transmembrane</keyword>
<keyword evidence="7" id="KW-0325">Glycoprotein</keyword>
<dbReference type="EMBL" id="JAUIQD010000005">
    <property type="protein sequence ID" value="KAK3350303.1"/>
    <property type="molecule type" value="Genomic_DNA"/>
</dbReference>
<evidence type="ECO:0000256" key="1">
    <source>
        <dbReference type="ARBA" id="ARBA00004370"/>
    </source>
</evidence>
<name>A0AAJ0MD87_9PEZI</name>
<sequence>MLFTKVIKLMGLFQRNPSNTIYLPLSIVFGYFHGLIKIYVLIMLNKDSQEDSDKQNQSDYKGSQ</sequence>
<dbReference type="PANTHER" id="PTHR47844:SF1">
    <property type="entry name" value="EXOSTOSIN-LIKE 2"/>
    <property type="match status" value="1"/>
</dbReference>
<protein>
    <submittedName>
        <fullName evidence="9">Uncharacterized protein</fullName>
    </submittedName>
</protein>
<evidence type="ECO:0000256" key="3">
    <source>
        <dbReference type="ARBA" id="ARBA00022679"/>
    </source>
</evidence>
<keyword evidence="5 8" id="KW-1133">Transmembrane helix</keyword>
<evidence type="ECO:0000256" key="4">
    <source>
        <dbReference type="ARBA" id="ARBA00022692"/>
    </source>
</evidence>
<evidence type="ECO:0000256" key="8">
    <source>
        <dbReference type="SAM" id="Phobius"/>
    </source>
</evidence>
<proteinExistence type="predicted"/>
<keyword evidence="3" id="KW-0808">Transferase</keyword>
<dbReference type="GO" id="GO:0016020">
    <property type="term" value="C:membrane"/>
    <property type="evidence" value="ECO:0007669"/>
    <property type="project" value="UniProtKB-SubCell"/>
</dbReference>
<dbReference type="AlphaFoldDB" id="A0AAJ0MD87"/>
<dbReference type="Proteomes" id="UP001275084">
    <property type="component" value="Unassembled WGS sequence"/>
</dbReference>
<gene>
    <name evidence="9" type="ORF">B0T25DRAFT_570868</name>
</gene>
<keyword evidence="10" id="KW-1185">Reference proteome</keyword>
<evidence type="ECO:0000256" key="7">
    <source>
        <dbReference type="ARBA" id="ARBA00023180"/>
    </source>
</evidence>
<reference evidence="9" key="1">
    <citation type="journal article" date="2023" name="Mol. Phylogenet. Evol.">
        <title>Genome-scale phylogeny and comparative genomics of the fungal order Sordariales.</title>
        <authorList>
            <person name="Hensen N."/>
            <person name="Bonometti L."/>
            <person name="Westerberg I."/>
            <person name="Brannstrom I.O."/>
            <person name="Guillou S."/>
            <person name="Cros-Aarteil S."/>
            <person name="Calhoun S."/>
            <person name="Haridas S."/>
            <person name="Kuo A."/>
            <person name="Mondo S."/>
            <person name="Pangilinan J."/>
            <person name="Riley R."/>
            <person name="LaButti K."/>
            <person name="Andreopoulos B."/>
            <person name="Lipzen A."/>
            <person name="Chen C."/>
            <person name="Yan M."/>
            <person name="Daum C."/>
            <person name="Ng V."/>
            <person name="Clum A."/>
            <person name="Steindorff A."/>
            <person name="Ohm R.A."/>
            <person name="Martin F."/>
            <person name="Silar P."/>
            <person name="Natvig D.O."/>
            <person name="Lalanne C."/>
            <person name="Gautier V."/>
            <person name="Ament-Velasquez S.L."/>
            <person name="Kruys A."/>
            <person name="Hutchinson M.I."/>
            <person name="Powell A.J."/>
            <person name="Barry K."/>
            <person name="Miller A.N."/>
            <person name="Grigoriev I.V."/>
            <person name="Debuchy R."/>
            <person name="Gladieux P."/>
            <person name="Hiltunen Thoren M."/>
            <person name="Johannesson H."/>
        </authorList>
    </citation>
    <scope>NUCLEOTIDE SEQUENCE</scope>
    <source>
        <strain evidence="9">CBS 955.72</strain>
    </source>
</reference>
<evidence type="ECO:0000313" key="9">
    <source>
        <dbReference type="EMBL" id="KAK3350303.1"/>
    </source>
</evidence>